<gene>
    <name evidence="10" type="ORF">AVEN_215522_1</name>
</gene>
<keyword evidence="2" id="KW-0479">Metal-binding</keyword>
<evidence type="ECO:0000256" key="5">
    <source>
        <dbReference type="ARBA" id="ARBA00022833"/>
    </source>
</evidence>
<dbReference type="InterPro" id="IPR051565">
    <property type="entry name" value="Sal_C2H2-zinc-finger"/>
</dbReference>
<dbReference type="GO" id="GO:0008270">
    <property type="term" value="F:zinc ion binding"/>
    <property type="evidence" value="ECO:0007669"/>
    <property type="project" value="UniProtKB-KW"/>
</dbReference>
<evidence type="ECO:0000313" key="10">
    <source>
        <dbReference type="EMBL" id="GBL90781.1"/>
    </source>
</evidence>
<evidence type="ECO:0000256" key="9">
    <source>
        <dbReference type="SAM" id="SignalP"/>
    </source>
</evidence>
<dbReference type="AlphaFoldDB" id="A0A4Y2BES9"/>
<evidence type="ECO:0000256" key="6">
    <source>
        <dbReference type="ARBA" id="ARBA00023015"/>
    </source>
</evidence>
<reference evidence="10 11" key="1">
    <citation type="journal article" date="2019" name="Sci. Rep.">
        <title>Orb-weaving spider Araneus ventricosus genome elucidates the spidroin gene catalogue.</title>
        <authorList>
            <person name="Kono N."/>
            <person name="Nakamura H."/>
            <person name="Ohtoshi R."/>
            <person name="Moran D.A.P."/>
            <person name="Shinohara A."/>
            <person name="Yoshida Y."/>
            <person name="Fujiwara M."/>
            <person name="Mori M."/>
            <person name="Tomita M."/>
            <person name="Arakawa K."/>
        </authorList>
    </citation>
    <scope>NUCLEOTIDE SEQUENCE [LARGE SCALE GENOMIC DNA]</scope>
</reference>
<evidence type="ECO:0000256" key="7">
    <source>
        <dbReference type="ARBA" id="ARBA00023163"/>
    </source>
</evidence>
<feature type="chain" id="PRO_5021331453" description="C2H2-type domain-containing protein" evidence="9">
    <location>
        <begin position="18"/>
        <end position="199"/>
    </location>
</feature>
<dbReference type="GO" id="GO:0000978">
    <property type="term" value="F:RNA polymerase II cis-regulatory region sequence-specific DNA binding"/>
    <property type="evidence" value="ECO:0007669"/>
    <property type="project" value="TreeGrafter"/>
</dbReference>
<keyword evidence="7" id="KW-0804">Transcription</keyword>
<dbReference type="PANTHER" id="PTHR23233:SF84">
    <property type="entry name" value="FI23031P1"/>
    <property type="match status" value="1"/>
</dbReference>
<keyword evidence="11" id="KW-1185">Reference proteome</keyword>
<keyword evidence="6" id="KW-0805">Transcription regulation</keyword>
<dbReference type="OrthoDB" id="10456618at2759"/>
<evidence type="ECO:0000256" key="3">
    <source>
        <dbReference type="ARBA" id="ARBA00022737"/>
    </source>
</evidence>
<comment type="caution">
    <text evidence="10">The sequence shown here is derived from an EMBL/GenBank/DDBJ whole genome shotgun (WGS) entry which is preliminary data.</text>
</comment>
<keyword evidence="9" id="KW-0732">Signal</keyword>
<feature type="signal peptide" evidence="9">
    <location>
        <begin position="1"/>
        <end position="17"/>
    </location>
</feature>
<evidence type="ECO:0000256" key="1">
    <source>
        <dbReference type="ARBA" id="ARBA00004123"/>
    </source>
</evidence>
<sequence>MVRAQIFVLIFCKACFGSCNEEEEDGGIGDEHVCGKCRLEFVDLSDFLHHTRTCTRKRLVIVGGEECSDELEDAEEMGISPMDYKEDSEKYVEDLLTLPYHMSLPRVKYCFPENSGFPTTFSGKKPSMYTDVDNFAKSEIYANQSDECIVNEIKKGNSTELDSFPIPQSLLQYLLMQPVKGTNVTLQALQNTRVSVAQQ</sequence>
<evidence type="ECO:0008006" key="12">
    <source>
        <dbReference type="Google" id="ProtNLM"/>
    </source>
</evidence>
<dbReference type="EMBL" id="BGPR01000074">
    <property type="protein sequence ID" value="GBL90781.1"/>
    <property type="molecule type" value="Genomic_DNA"/>
</dbReference>
<dbReference type="PANTHER" id="PTHR23233">
    <property type="entry name" value="SAL-LIKE PROTEIN"/>
    <property type="match status" value="1"/>
</dbReference>
<keyword evidence="8" id="KW-0539">Nucleus</keyword>
<comment type="subcellular location">
    <subcellularLocation>
        <location evidence="1">Nucleus</location>
    </subcellularLocation>
</comment>
<evidence type="ECO:0000313" key="11">
    <source>
        <dbReference type="Proteomes" id="UP000499080"/>
    </source>
</evidence>
<evidence type="ECO:0000256" key="2">
    <source>
        <dbReference type="ARBA" id="ARBA00022723"/>
    </source>
</evidence>
<dbReference type="GO" id="GO:0000981">
    <property type="term" value="F:DNA-binding transcription factor activity, RNA polymerase II-specific"/>
    <property type="evidence" value="ECO:0007669"/>
    <property type="project" value="TreeGrafter"/>
</dbReference>
<dbReference type="GO" id="GO:0005634">
    <property type="term" value="C:nucleus"/>
    <property type="evidence" value="ECO:0007669"/>
    <property type="project" value="UniProtKB-SubCell"/>
</dbReference>
<dbReference type="Proteomes" id="UP000499080">
    <property type="component" value="Unassembled WGS sequence"/>
</dbReference>
<evidence type="ECO:0000256" key="8">
    <source>
        <dbReference type="ARBA" id="ARBA00023242"/>
    </source>
</evidence>
<organism evidence="10 11">
    <name type="scientific">Araneus ventricosus</name>
    <name type="common">Orbweaver spider</name>
    <name type="synonym">Epeira ventricosa</name>
    <dbReference type="NCBI Taxonomy" id="182803"/>
    <lineage>
        <taxon>Eukaryota</taxon>
        <taxon>Metazoa</taxon>
        <taxon>Ecdysozoa</taxon>
        <taxon>Arthropoda</taxon>
        <taxon>Chelicerata</taxon>
        <taxon>Arachnida</taxon>
        <taxon>Araneae</taxon>
        <taxon>Araneomorphae</taxon>
        <taxon>Entelegynae</taxon>
        <taxon>Araneoidea</taxon>
        <taxon>Araneidae</taxon>
        <taxon>Araneus</taxon>
    </lineage>
</organism>
<evidence type="ECO:0000256" key="4">
    <source>
        <dbReference type="ARBA" id="ARBA00022771"/>
    </source>
</evidence>
<accession>A0A4Y2BES9</accession>
<keyword evidence="3" id="KW-0677">Repeat</keyword>
<name>A0A4Y2BES9_ARAVE</name>
<keyword evidence="4" id="KW-0863">Zinc-finger</keyword>
<protein>
    <recommendedName>
        <fullName evidence="12">C2H2-type domain-containing protein</fullName>
    </recommendedName>
</protein>
<proteinExistence type="predicted"/>
<keyword evidence="5" id="KW-0862">Zinc</keyword>